<reference evidence="4" key="1">
    <citation type="submission" date="2020-06" db="EMBL/GenBank/DDBJ databases">
        <title>Paenibacillus sp. nov., isolated from soil.</title>
        <authorList>
            <person name="Seo Y.L."/>
        </authorList>
    </citation>
    <scope>NUCLEOTIDE SEQUENCE [LARGE SCALE GENOMIC DNA]</scope>
    <source>
        <strain evidence="4">JW14</strain>
    </source>
</reference>
<keyword evidence="2" id="KW-0175">Coiled coil</keyword>
<dbReference type="GO" id="GO:0003677">
    <property type="term" value="F:DNA binding"/>
    <property type="evidence" value="ECO:0007669"/>
    <property type="project" value="UniProtKB-KW"/>
</dbReference>
<protein>
    <submittedName>
        <fullName evidence="4">MarR family transcriptional regulator</fullName>
    </submittedName>
</protein>
<name>A0A850EMS2_9BACL</name>
<dbReference type="InterPro" id="IPR000835">
    <property type="entry name" value="HTH_MarR-typ"/>
</dbReference>
<dbReference type="InterPro" id="IPR036390">
    <property type="entry name" value="WH_DNA-bd_sf"/>
</dbReference>
<dbReference type="RefSeq" id="WP_175370077.1">
    <property type="nucleotide sequence ID" value="NZ_JABWCS010000185.1"/>
</dbReference>
<dbReference type="PROSITE" id="PS50995">
    <property type="entry name" value="HTH_MARR_2"/>
    <property type="match status" value="1"/>
</dbReference>
<evidence type="ECO:0000256" key="2">
    <source>
        <dbReference type="SAM" id="Coils"/>
    </source>
</evidence>
<dbReference type="EMBL" id="JABWCS010000185">
    <property type="protein sequence ID" value="NUU59391.1"/>
    <property type="molecule type" value="Genomic_DNA"/>
</dbReference>
<accession>A0A850EMS2</accession>
<keyword evidence="1" id="KW-0238">DNA-binding</keyword>
<dbReference type="InterPro" id="IPR036388">
    <property type="entry name" value="WH-like_DNA-bd_sf"/>
</dbReference>
<dbReference type="SMART" id="SM00347">
    <property type="entry name" value="HTH_MARR"/>
    <property type="match status" value="1"/>
</dbReference>
<evidence type="ECO:0000259" key="3">
    <source>
        <dbReference type="PROSITE" id="PS50995"/>
    </source>
</evidence>
<dbReference type="AlphaFoldDB" id="A0A850EMS2"/>
<dbReference type="Proteomes" id="UP000564806">
    <property type="component" value="Unassembled WGS sequence"/>
</dbReference>
<dbReference type="PRINTS" id="PR00598">
    <property type="entry name" value="HTHMARR"/>
</dbReference>
<dbReference type="InterPro" id="IPR039422">
    <property type="entry name" value="MarR/SlyA-like"/>
</dbReference>
<feature type="domain" description="HTH marR-type" evidence="3">
    <location>
        <begin position="3"/>
        <end position="138"/>
    </location>
</feature>
<comment type="caution">
    <text evidence="4">The sequence shown here is derived from an EMBL/GenBank/DDBJ whole genome shotgun (WGS) entry which is preliminary data.</text>
</comment>
<organism evidence="4 5">
    <name type="scientific">Paenibacillus agri</name>
    <dbReference type="NCBI Taxonomy" id="2744309"/>
    <lineage>
        <taxon>Bacteria</taxon>
        <taxon>Bacillati</taxon>
        <taxon>Bacillota</taxon>
        <taxon>Bacilli</taxon>
        <taxon>Bacillales</taxon>
        <taxon>Paenibacillaceae</taxon>
        <taxon>Paenibacillus</taxon>
    </lineage>
</organism>
<gene>
    <name evidence="4" type="ORF">HPT30_03360</name>
</gene>
<dbReference type="Pfam" id="PF01047">
    <property type="entry name" value="MarR"/>
    <property type="match status" value="1"/>
</dbReference>
<dbReference type="Gene3D" id="1.10.10.10">
    <property type="entry name" value="Winged helix-like DNA-binding domain superfamily/Winged helix DNA-binding domain"/>
    <property type="match status" value="1"/>
</dbReference>
<evidence type="ECO:0000313" key="5">
    <source>
        <dbReference type="Proteomes" id="UP000564806"/>
    </source>
</evidence>
<dbReference type="SUPFAM" id="SSF46785">
    <property type="entry name" value="Winged helix' DNA-binding domain"/>
    <property type="match status" value="1"/>
</dbReference>
<dbReference type="PANTHER" id="PTHR33164:SF43">
    <property type="entry name" value="HTH-TYPE TRANSCRIPTIONAL REPRESSOR YETL"/>
    <property type="match status" value="1"/>
</dbReference>
<proteinExistence type="predicted"/>
<dbReference type="GO" id="GO:0006950">
    <property type="term" value="P:response to stress"/>
    <property type="evidence" value="ECO:0007669"/>
    <property type="project" value="TreeGrafter"/>
</dbReference>
<sequence>MDKSAIFQKFLTFTAAVHQISNDFTKDVRPGDITTVQYKILEYIAVSQPSTLSSISECMHMSMPNTSRELKKLSEKQFCEKVTDPEDRRKQYIRLSAKGEALMNEVFGRIEAQFDERLLNISEDELKELEQAIDLLHTKVFY</sequence>
<keyword evidence="5" id="KW-1185">Reference proteome</keyword>
<evidence type="ECO:0000256" key="1">
    <source>
        <dbReference type="ARBA" id="ARBA00023125"/>
    </source>
</evidence>
<evidence type="ECO:0000313" key="4">
    <source>
        <dbReference type="EMBL" id="NUU59391.1"/>
    </source>
</evidence>
<feature type="coiled-coil region" evidence="2">
    <location>
        <begin position="112"/>
        <end position="139"/>
    </location>
</feature>
<dbReference type="GO" id="GO:0003700">
    <property type="term" value="F:DNA-binding transcription factor activity"/>
    <property type="evidence" value="ECO:0007669"/>
    <property type="project" value="InterPro"/>
</dbReference>
<dbReference type="PANTHER" id="PTHR33164">
    <property type="entry name" value="TRANSCRIPTIONAL REGULATOR, MARR FAMILY"/>
    <property type="match status" value="1"/>
</dbReference>